<proteinExistence type="inferred from homology"/>
<keyword evidence="5 11" id="KW-0812">Transmembrane</keyword>
<dbReference type="AlphaFoldDB" id="A0A0D2JAL1"/>
<dbReference type="InterPro" id="IPR039426">
    <property type="entry name" value="TonB-dep_rcpt-like"/>
</dbReference>
<dbReference type="STRING" id="1429043.X474_17160"/>
<dbReference type="InterPro" id="IPR036942">
    <property type="entry name" value="Beta-barrel_TonB_sf"/>
</dbReference>
<dbReference type="CDD" id="cd01347">
    <property type="entry name" value="ligand_gated_channel"/>
    <property type="match status" value="1"/>
</dbReference>
<keyword evidence="7" id="KW-0406">Ion transport</keyword>
<reference evidence="16 17" key="1">
    <citation type="submission" date="2013-11" db="EMBL/GenBank/DDBJ databases">
        <title>Metagenomic analysis of a methanogenic consortium involved in long chain n-alkane degradation.</title>
        <authorList>
            <person name="Davidova I.A."/>
            <person name="Callaghan A.V."/>
            <person name="Wawrik B."/>
            <person name="Pruitt S."/>
            <person name="Marks C."/>
            <person name="Duncan K.E."/>
            <person name="Suflita J.M."/>
        </authorList>
    </citation>
    <scope>NUCLEOTIDE SEQUENCE [LARGE SCALE GENOMIC DNA]</scope>
    <source>
        <strain evidence="16 17">SPR</strain>
    </source>
</reference>
<dbReference type="InterPro" id="IPR012910">
    <property type="entry name" value="Plug_dom"/>
</dbReference>
<dbReference type="EMBL" id="AZAC01000023">
    <property type="protein sequence ID" value="KIX12771.1"/>
    <property type="molecule type" value="Genomic_DNA"/>
</dbReference>
<dbReference type="RefSeq" id="WP_052515267.1">
    <property type="nucleotide sequence ID" value="NZ_AZAC01000023.1"/>
</dbReference>
<evidence type="ECO:0000256" key="11">
    <source>
        <dbReference type="PROSITE-ProRule" id="PRU01360"/>
    </source>
</evidence>
<keyword evidence="2 11" id="KW-0813">Transport</keyword>
<accession>A0A0D2JAL1</accession>
<keyword evidence="10 11" id="KW-0998">Cell outer membrane</keyword>
<dbReference type="SUPFAM" id="SSF56935">
    <property type="entry name" value="Porins"/>
    <property type="match status" value="1"/>
</dbReference>
<evidence type="ECO:0000259" key="15">
    <source>
        <dbReference type="Pfam" id="PF07715"/>
    </source>
</evidence>
<dbReference type="Gene3D" id="2.40.170.20">
    <property type="entry name" value="TonB-dependent receptor, beta-barrel domain"/>
    <property type="match status" value="1"/>
</dbReference>
<evidence type="ECO:0000256" key="7">
    <source>
        <dbReference type="ARBA" id="ARBA00023065"/>
    </source>
</evidence>
<evidence type="ECO:0000256" key="8">
    <source>
        <dbReference type="ARBA" id="ARBA00023077"/>
    </source>
</evidence>
<evidence type="ECO:0000313" key="17">
    <source>
        <dbReference type="Proteomes" id="UP000032233"/>
    </source>
</evidence>
<dbReference type="Pfam" id="PF00593">
    <property type="entry name" value="TonB_dep_Rec_b-barrel"/>
    <property type="match status" value="1"/>
</dbReference>
<keyword evidence="9 11" id="KW-0472">Membrane</keyword>
<feature type="chain" id="PRO_5002244724" evidence="13">
    <location>
        <begin position="28"/>
        <end position="704"/>
    </location>
</feature>
<dbReference type="Pfam" id="PF07715">
    <property type="entry name" value="Plug"/>
    <property type="match status" value="1"/>
</dbReference>
<keyword evidence="16" id="KW-0675">Receptor</keyword>
<keyword evidence="3 11" id="KW-1134">Transmembrane beta strand</keyword>
<comment type="caution">
    <text evidence="16">The sequence shown here is derived from an EMBL/GenBank/DDBJ whole genome shotgun (WGS) entry which is preliminary data.</text>
</comment>
<comment type="similarity">
    <text evidence="11 12">Belongs to the TonB-dependent receptor family.</text>
</comment>
<name>A0A0D2JAL1_9BACT</name>
<keyword evidence="8 12" id="KW-0798">TonB box</keyword>
<feature type="signal peptide" evidence="13">
    <location>
        <begin position="1"/>
        <end position="27"/>
    </location>
</feature>
<evidence type="ECO:0000256" key="3">
    <source>
        <dbReference type="ARBA" id="ARBA00022452"/>
    </source>
</evidence>
<evidence type="ECO:0000256" key="13">
    <source>
        <dbReference type="SAM" id="SignalP"/>
    </source>
</evidence>
<keyword evidence="13" id="KW-0732">Signal</keyword>
<keyword evidence="6" id="KW-0408">Iron</keyword>
<evidence type="ECO:0000256" key="12">
    <source>
        <dbReference type="RuleBase" id="RU003357"/>
    </source>
</evidence>
<evidence type="ECO:0000256" key="4">
    <source>
        <dbReference type="ARBA" id="ARBA00022496"/>
    </source>
</evidence>
<evidence type="ECO:0000256" key="1">
    <source>
        <dbReference type="ARBA" id="ARBA00004571"/>
    </source>
</evidence>
<comment type="subcellular location">
    <subcellularLocation>
        <location evidence="1 11">Cell outer membrane</location>
        <topology evidence="1 11">Multi-pass membrane protein</topology>
    </subcellularLocation>
</comment>
<dbReference type="PANTHER" id="PTHR32552">
    <property type="entry name" value="FERRICHROME IRON RECEPTOR-RELATED"/>
    <property type="match status" value="1"/>
</dbReference>
<keyword evidence="17" id="KW-1185">Reference proteome</keyword>
<dbReference type="GO" id="GO:0006826">
    <property type="term" value="P:iron ion transport"/>
    <property type="evidence" value="ECO:0007669"/>
    <property type="project" value="UniProtKB-KW"/>
</dbReference>
<evidence type="ECO:0000256" key="9">
    <source>
        <dbReference type="ARBA" id="ARBA00023136"/>
    </source>
</evidence>
<dbReference type="Proteomes" id="UP000032233">
    <property type="component" value="Unassembled WGS sequence"/>
</dbReference>
<feature type="domain" description="TonB-dependent receptor plug" evidence="15">
    <location>
        <begin position="60"/>
        <end position="162"/>
    </location>
</feature>
<evidence type="ECO:0000256" key="2">
    <source>
        <dbReference type="ARBA" id="ARBA00022448"/>
    </source>
</evidence>
<feature type="domain" description="TonB-dependent receptor-like beta-barrel" evidence="14">
    <location>
        <begin position="255"/>
        <end position="670"/>
    </location>
</feature>
<protein>
    <submittedName>
        <fullName evidence="16">TonB-denpendent receptor</fullName>
    </submittedName>
</protein>
<dbReference type="InterPro" id="IPR000531">
    <property type="entry name" value="Beta-barrel_TonB"/>
</dbReference>
<gene>
    <name evidence="16" type="ORF">X474_17160</name>
</gene>
<dbReference type="PANTHER" id="PTHR32552:SF81">
    <property type="entry name" value="TONB-DEPENDENT OUTER MEMBRANE RECEPTOR"/>
    <property type="match status" value="1"/>
</dbReference>
<sequence length="704" mass="77821">MSGKKWSVWGVALLWALCVLPLANARAEQPGSSQSKKQAESSGYDLEGLTVTAEKRESSAQDIPVSVSVVNHASIVDNGLKNTVDLMDLVPNLYITDAGSGMVTYASMRGITGGMIQLPAIGFYVDDIYYPTLKYNLVDIERIEVLRGPQGTLYGRGAEAGVINIITRKPGDEWRNSLRAEVSSFDTYDVAGKISGPLVKNKLGLSAALHYLDTRGYLESKIDDADDLGSQENLDGRICLRFTPTDRLEMDLTYALMRYKQPKYAPFSLLDSDDPRKSITVDYEGDAKNDTDSLALRADYRFNKMRLVSITSARKDELSANNDVDFTAFDLMRLNIDRDLENVSQELRLLSDDAGSPWQWLLGLFALSEKDKRNYKTWMNFMNMGMGMPGEYLRQDSETQTTALAGFGQVSYTFDNLLTATLGLRYDREDKDFDYNQSPGGPTLGFMGYGPEQGDNSDTFDAWLPKASVSLHLFENLTPYASVSRGFRSGGFNDKEDLGTSYKPEFTWNYELGLKSSWLGGRLKVNTALFYIDWSDMQVEVSTLDGASVYIDNAAKASSQGAELEITAILAQGLELVAGASYTDAAYDDYQTGTESFGGNKVIDSPEYTLNLAATYRFGGGFSVNAGYRHFGKIYFDPANTTAQDNYGLARLKLGYESDTFDLYLFSRNLFDTDYFTRAFGSGGAWYGRAGAPLTIGAGLSIRF</sequence>
<dbReference type="GO" id="GO:0009279">
    <property type="term" value="C:cell outer membrane"/>
    <property type="evidence" value="ECO:0007669"/>
    <property type="project" value="UniProtKB-SubCell"/>
</dbReference>
<keyword evidence="4" id="KW-0410">Iron transport</keyword>
<dbReference type="PATRIC" id="fig|1429043.3.peg.3628"/>
<evidence type="ECO:0000256" key="5">
    <source>
        <dbReference type="ARBA" id="ARBA00022692"/>
    </source>
</evidence>
<dbReference type="PROSITE" id="PS52016">
    <property type="entry name" value="TONB_DEPENDENT_REC_3"/>
    <property type="match status" value="1"/>
</dbReference>
<dbReference type="FunCoup" id="A0A0D2JAL1">
    <property type="interactions" value="118"/>
</dbReference>
<evidence type="ECO:0000256" key="6">
    <source>
        <dbReference type="ARBA" id="ARBA00023004"/>
    </source>
</evidence>
<evidence type="ECO:0000313" key="16">
    <source>
        <dbReference type="EMBL" id="KIX12771.1"/>
    </source>
</evidence>
<organism evidence="16 17">
    <name type="scientific">Dethiosulfatarculus sandiegensis</name>
    <dbReference type="NCBI Taxonomy" id="1429043"/>
    <lineage>
        <taxon>Bacteria</taxon>
        <taxon>Pseudomonadati</taxon>
        <taxon>Thermodesulfobacteriota</taxon>
        <taxon>Desulfarculia</taxon>
        <taxon>Desulfarculales</taxon>
        <taxon>Desulfarculaceae</taxon>
        <taxon>Dethiosulfatarculus</taxon>
    </lineage>
</organism>
<dbReference type="InParanoid" id="A0A0D2JAL1"/>
<evidence type="ECO:0000259" key="14">
    <source>
        <dbReference type="Pfam" id="PF00593"/>
    </source>
</evidence>
<evidence type="ECO:0000256" key="10">
    <source>
        <dbReference type="ARBA" id="ARBA00023237"/>
    </source>
</evidence>